<name>A0A169WIR6_DAUCS</name>
<dbReference type="SMART" id="SM00271">
    <property type="entry name" value="DnaJ"/>
    <property type="match status" value="1"/>
</dbReference>
<protein>
    <recommendedName>
        <fullName evidence="1">J domain-containing protein</fullName>
    </recommendedName>
</protein>
<evidence type="ECO:0000313" key="3">
    <source>
        <dbReference type="EMBL" id="WOG95063.1"/>
    </source>
</evidence>
<accession>A0A169WIR6</accession>
<dbReference type="EMBL" id="LNRQ01000003">
    <property type="protein sequence ID" value="KZN03919.1"/>
    <property type="molecule type" value="Genomic_DNA"/>
</dbReference>
<dbReference type="Pfam" id="PF00226">
    <property type="entry name" value="DnaJ"/>
    <property type="match status" value="1"/>
</dbReference>
<dbReference type="PRINTS" id="PR00625">
    <property type="entry name" value="JDOMAIN"/>
</dbReference>
<dbReference type="OrthoDB" id="445556at2759"/>
<keyword evidence="4" id="KW-1185">Reference proteome</keyword>
<evidence type="ECO:0000313" key="4">
    <source>
        <dbReference type="Proteomes" id="UP000077755"/>
    </source>
</evidence>
<gene>
    <name evidence="2" type="ORF">DCAR_012675</name>
    <name evidence="3" type="ORF">DCAR_0314365</name>
</gene>
<dbReference type="STRING" id="79200.A0A169WIR6"/>
<dbReference type="SUPFAM" id="SSF46565">
    <property type="entry name" value="Chaperone J-domain"/>
    <property type="match status" value="1"/>
</dbReference>
<dbReference type="PANTHER" id="PTHR45090:SF4">
    <property type="entry name" value="J DOMAIN-CONTAINING PROTEIN"/>
    <property type="match status" value="1"/>
</dbReference>
<dbReference type="OMA" id="FIEVHEA"/>
<dbReference type="InterPro" id="IPR036869">
    <property type="entry name" value="J_dom_sf"/>
</dbReference>
<dbReference type="CDD" id="cd06257">
    <property type="entry name" value="DnaJ"/>
    <property type="match status" value="1"/>
</dbReference>
<dbReference type="PROSITE" id="PS00636">
    <property type="entry name" value="DNAJ_1"/>
    <property type="match status" value="1"/>
</dbReference>
<dbReference type="KEGG" id="dcr:108211780"/>
<evidence type="ECO:0000259" key="1">
    <source>
        <dbReference type="PROSITE" id="PS50076"/>
    </source>
</evidence>
<dbReference type="EMBL" id="CP093345">
    <property type="protein sequence ID" value="WOG95063.1"/>
    <property type="molecule type" value="Genomic_DNA"/>
</dbReference>
<evidence type="ECO:0000313" key="2">
    <source>
        <dbReference type="EMBL" id="KZN03919.1"/>
    </source>
</evidence>
<dbReference type="PANTHER" id="PTHR45090">
    <property type="entry name" value="CHAPERONE PROTEIN DNAJ 20 CHLOROPLASTIC"/>
    <property type="match status" value="1"/>
</dbReference>
<dbReference type="PROSITE" id="PS50076">
    <property type="entry name" value="DNAJ_2"/>
    <property type="match status" value="1"/>
</dbReference>
<feature type="domain" description="J" evidence="1">
    <location>
        <begin position="69"/>
        <end position="136"/>
    </location>
</feature>
<dbReference type="InterPro" id="IPR053232">
    <property type="entry name" value="DnaJ_C/III_chloroplastic"/>
</dbReference>
<dbReference type="Gene3D" id="1.10.287.110">
    <property type="entry name" value="DnaJ domain"/>
    <property type="match status" value="1"/>
</dbReference>
<sequence length="197" mass="22855">MHCSSISGNNVIVFHLSPKPYKFQPSGFISVNTLLQNPSFVVKSSSTKSCKSRTKACVSTIALDQSTDNFYELLGIPESGSLSDIKKAYKQLARKYHPDVSPPDRAEEYTQRFILVQEAYETLADPQTRALYDNDMTKGLQFSFSARRRVDYHETTDERKEWKNKWMSQLSELKHMRMKNNDTRESWGSRMRRQHSE</sequence>
<dbReference type="Proteomes" id="UP000077755">
    <property type="component" value="Chromosome 3"/>
</dbReference>
<proteinExistence type="predicted"/>
<dbReference type="InterPro" id="IPR001623">
    <property type="entry name" value="DnaJ_domain"/>
</dbReference>
<organism evidence="2">
    <name type="scientific">Daucus carota subsp. sativus</name>
    <name type="common">Carrot</name>
    <dbReference type="NCBI Taxonomy" id="79200"/>
    <lineage>
        <taxon>Eukaryota</taxon>
        <taxon>Viridiplantae</taxon>
        <taxon>Streptophyta</taxon>
        <taxon>Embryophyta</taxon>
        <taxon>Tracheophyta</taxon>
        <taxon>Spermatophyta</taxon>
        <taxon>Magnoliopsida</taxon>
        <taxon>eudicotyledons</taxon>
        <taxon>Gunneridae</taxon>
        <taxon>Pentapetalae</taxon>
        <taxon>asterids</taxon>
        <taxon>campanulids</taxon>
        <taxon>Apiales</taxon>
        <taxon>Apiaceae</taxon>
        <taxon>Apioideae</taxon>
        <taxon>Scandiceae</taxon>
        <taxon>Daucinae</taxon>
        <taxon>Daucus</taxon>
        <taxon>Daucus sect. Daucus</taxon>
    </lineage>
</organism>
<reference evidence="3" key="2">
    <citation type="submission" date="2022-03" db="EMBL/GenBank/DDBJ databases">
        <title>Draft title - Genomic analysis of global carrot germplasm unveils the trajectory of domestication and the origin of high carotenoid orange carrot.</title>
        <authorList>
            <person name="Iorizzo M."/>
            <person name="Ellison S."/>
            <person name="Senalik D."/>
            <person name="Macko-Podgorni A."/>
            <person name="Grzebelus D."/>
            <person name="Bostan H."/>
            <person name="Rolling W."/>
            <person name="Curaba J."/>
            <person name="Simon P."/>
        </authorList>
    </citation>
    <scope>NUCLEOTIDE SEQUENCE</scope>
    <source>
        <tissue evidence="3">Leaf</tissue>
    </source>
</reference>
<dbReference type="GO" id="GO:0009507">
    <property type="term" value="C:chloroplast"/>
    <property type="evidence" value="ECO:0007669"/>
    <property type="project" value="TreeGrafter"/>
</dbReference>
<dbReference type="Gramene" id="KZN03919">
    <property type="protein sequence ID" value="KZN03919"/>
    <property type="gene ID" value="DCAR_012675"/>
</dbReference>
<dbReference type="InterPro" id="IPR018253">
    <property type="entry name" value="DnaJ_domain_CS"/>
</dbReference>
<reference evidence="2" key="1">
    <citation type="journal article" date="2016" name="Nat. Genet.">
        <title>A high-quality carrot genome assembly provides new insights into carotenoid accumulation and asterid genome evolution.</title>
        <authorList>
            <person name="Iorizzo M."/>
            <person name="Ellison S."/>
            <person name="Senalik D."/>
            <person name="Zeng P."/>
            <person name="Satapoomin P."/>
            <person name="Huang J."/>
            <person name="Bowman M."/>
            <person name="Iovene M."/>
            <person name="Sanseverino W."/>
            <person name="Cavagnaro P."/>
            <person name="Yildiz M."/>
            <person name="Macko-Podgorni A."/>
            <person name="Moranska E."/>
            <person name="Grzebelus E."/>
            <person name="Grzebelus D."/>
            <person name="Ashrafi H."/>
            <person name="Zheng Z."/>
            <person name="Cheng S."/>
            <person name="Spooner D."/>
            <person name="Van Deynze A."/>
            <person name="Simon P."/>
        </authorList>
    </citation>
    <scope>NUCLEOTIDE SEQUENCE [LARGE SCALE GENOMIC DNA]</scope>
    <source>
        <tissue evidence="2">Leaf</tissue>
    </source>
</reference>
<dbReference type="FunFam" id="1.10.287.110:FF:000145">
    <property type="entry name" value="Chaperone protein dnaJ 20, chloroplastic"/>
    <property type="match status" value="1"/>
</dbReference>
<dbReference type="AlphaFoldDB" id="A0A169WIR6"/>